<reference evidence="2" key="1">
    <citation type="submission" date="2021-03" db="EMBL/GenBank/DDBJ databases">
        <title>Chromosome level genome of the anhydrobiotic midge Polypedilum vanderplanki.</title>
        <authorList>
            <person name="Yoshida Y."/>
            <person name="Kikawada T."/>
            <person name="Gusev O."/>
        </authorList>
    </citation>
    <scope>NUCLEOTIDE SEQUENCE</scope>
    <source>
        <strain evidence="2">NIAS01</strain>
        <tissue evidence="2">Whole body or cell culture</tissue>
    </source>
</reference>
<proteinExistence type="predicted"/>
<evidence type="ECO:0000313" key="3">
    <source>
        <dbReference type="Proteomes" id="UP001107558"/>
    </source>
</evidence>
<organism evidence="2 3">
    <name type="scientific">Polypedilum vanderplanki</name>
    <name type="common">Sleeping chironomid midge</name>
    <dbReference type="NCBI Taxonomy" id="319348"/>
    <lineage>
        <taxon>Eukaryota</taxon>
        <taxon>Metazoa</taxon>
        <taxon>Ecdysozoa</taxon>
        <taxon>Arthropoda</taxon>
        <taxon>Hexapoda</taxon>
        <taxon>Insecta</taxon>
        <taxon>Pterygota</taxon>
        <taxon>Neoptera</taxon>
        <taxon>Endopterygota</taxon>
        <taxon>Diptera</taxon>
        <taxon>Nematocera</taxon>
        <taxon>Chironomoidea</taxon>
        <taxon>Chironomidae</taxon>
        <taxon>Chironominae</taxon>
        <taxon>Polypedilum</taxon>
        <taxon>Polypedilum</taxon>
    </lineage>
</organism>
<dbReference type="Proteomes" id="UP001107558">
    <property type="component" value="Chromosome 4"/>
</dbReference>
<protein>
    <submittedName>
        <fullName evidence="2">Uncharacterized protein</fullName>
    </submittedName>
</protein>
<evidence type="ECO:0000256" key="1">
    <source>
        <dbReference type="SAM" id="Coils"/>
    </source>
</evidence>
<feature type="coiled-coil region" evidence="1">
    <location>
        <begin position="693"/>
        <end position="734"/>
    </location>
</feature>
<evidence type="ECO:0000313" key="2">
    <source>
        <dbReference type="EMBL" id="KAG5666944.1"/>
    </source>
</evidence>
<keyword evidence="3" id="KW-1185">Reference proteome</keyword>
<name>A0A9J6BBK4_POLVA</name>
<comment type="caution">
    <text evidence="2">The sequence shown here is derived from an EMBL/GenBank/DDBJ whole genome shotgun (WGS) entry which is preliminary data.</text>
</comment>
<accession>A0A9J6BBK4</accession>
<sequence length="1318" mass="153189">MEASQNTQSLPPTEQHNREKLRKFLTVLDQISDDLDSGYINFLSMEVVSLGISSRTETDFMVQRIHDRAIAIPKQSRQCVEFGKNIYTELRDDLGSSFLMSMTMKALNSMFEAMNLLSVTGITKIKPENAHATALFYGNMFNLGIVTPSDLFKTVTIFQELGQSGEISQYILQTIKGRVIERMRTEDPLNPFIKRLYEMIVKDQMDTLDTRRKLQQVRGPEAVFITRKTDYPNSNHAIVTCSSLELLNRSYASQALMMASEAESAKNKLIPKALQKPLAVQSSKTTKSDQKIIAEFEAYLKSIKTNKQLSFNLEHFKTCKDNERKQCAFKIVSIAIDQPAKIESFAQIANKILQTHQRTKGNEKSFVNHLQDACDEKMKIFNTQHKNWMEVESFGLFLGHMYVLEVQKTYLMNQWCDKIRKLSDENDLALNMYFKVFKIVHEKMKRKDLRIYNLCLNDMKKYKNEERIPSIYKNWLDDLIGETQTKPTLKNSTVAKITLQEPKNLVTTGAIKKTPSPPLITETTQVCTALREYLNCIQNKQQAVIPKNHLKTASEAAIQGIALLFLEHSILYPEKSGIYCNILKNLILTSFENDNQRRNFMTHFNGYIYVEMKKILKEEKPQSSNWSRVNLLSIFLCELFNQHIIEVVVIQSWLDKLQMMALKDCNEAAKEYNQCVIKVGDKIGDDNLTMIGVEAEEEESSEEENLNDENSKEIVKYEEKKKEIKENFEIIQNEEIEENKVEVKKLTREQYGYFKYTDIKKLTTVELYKLIDSYNIDNAEKSAEFANFYFSLMKTATEDHKTYATIATMIEARLSKNVGFMGFIITMVTIFFSEAAKSYQLKSQEDIDNLMMITKYLARFYCLDYIQPEFMVYALKQLSHNNFEFPFQAYALYEVLKIAGTKMAINGISLTECYFRLQGRAYHAKEIFDYAKLNEVIDFMKEICRFGKQTGKRDENLSEIREILKNLKHDNFAKAANTIKEMEFFSFDKATEIFIEISIANYENAENFAKFLVEIGEFTCEGLDRFEKNLRVQIMSSYIAKFQALIKRSLEISSMKNRKAKRAEELSIKNKLLAILCLISNFYKYKLLKPKKLATFIRNLQDLKVSKNHLDIDVVKMLIRTTKSKIDEKLFCKFLTEIGFDQSKEIGDDFEDFSKLVILTDDLKLKIFTDEKIMKKFIEKIFIHCGNERNLIPKSIEFCKDLCMNFKFSEFLNEFVNSFGFLTAIEEENEEKLKNSLTLTICLYKNELISYDSLRPWLSSTIIFKFTYNEILDIIDIIKCNKNDEIEVKIHHLQSVIHEKLIEMCNGIKNDLKILEGT</sequence>
<keyword evidence="1" id="KW-0175">Coiled coil</keyword>
<gene>
    <name evidence="2" type="ORF">PVAND_014949</name>
</gene>
<dbReference type="EMBL" id="JADBJN010000004">
    <property type="protein sequence ID" value="KAG5666944.1"/>
    <property type="molecule type" value="Genomic_DNA"/>
</dbReference>